<dbReference type="EMBL" id="CAJNNV010028327">
    <property type="protein sequence ID" value="CAE8624159.1"/>
    <property type="molecule type" value="Genomic_DNA"/>
</dbReference>
<evidence type="ECO:0000256" key="1">
    <source>
        <dbReference type="SAM" id="MobiDB-lite"/>
    </source>
</evidence>
<evidence type="ECO:0000313" key="5">
    <source>
        <dbReference type="Proteomes" id="UP000654075"/>
    </source>
</evidence>
<name>A0A813M2Z9_POLGL</name>
<keyword evidence="5" id="KW-1185">Reference proteome</keyword>
<organism evidence="3 4">
    <name type="scientific">Polarella glacialis</name>
    <name type="common">Dinoflagellate</name>
    <dbReference type="NCBI Taxonomy" id="89957"/>
    <lineage>
        <taxon>Eukaryota</taxon>
        <taxon>Sar</taxon>
        <taxon>Alveolata</taxon>
        <taxon>Dinophyceae</taxon>
        <taxon>Suessiales</taxon>
        <taxon>Suessiaceae</taxon>
        <taxon>Polarella</taxon>
    </lineage>
</organism>
<gene>
    <name evidence="2" type="ORF">PGLA1383_LOCUS41335</name>
    <name evidence="3" type="ORF">PGLA2088_LOCUS49630</name>
</gene>
<dbReference type="Proteomes" id="UP000626109">
    <property type="component" value="Unassembled WGS sequence"/>
</dbReference>
<comment type="caution">
    <text evidence="3">The sequence shown here is derived from an EMBL/GenBank/DDBJ whole genome shotgun (WGS) entry which is preliminary data.</text>
</comment>
<dbReference type="OrthoDB" id="329835at2759"/>
<evidence type="ECO:0000313" key="2">
    <source>
        <dbReference type="EMBL" id="CAE8624159.1"/>
    </source>
</evidence>
<feature type="region of interest" description="Disordered" evidence="1">
    <location>
        <begin position="76"/>
        <end position="103"/>
    </location>
</feature>
<dbReference type="Proteomes" id="UP000654075">
    <property type="component" value="Unassembled WGS sequence"/>
</dbReference>
<sequence length="114" mass="13020">MTNFADCVLEACLREPAFIKALIAEASASKADLPDEVAKARDAADEKLAASCEVMEAHGISSGSIILDWALGYQNRRRPPREEEEEEEKEHEEERRRRRRQMTLQQITQLTPCY</sequence>
<accession>A0A813M2Z9</accession>
<evidence type="ECO:0000313" key="3">
    <source>
        <dbReference type="EMBL" id="CAE8739469.1"/>
    </source>
</evidence>
<dbReference type="EMBL" id="CAJNNW010037111">
    <property type="protein sequence ID" value="CAE8739469.1"/>
    <property type="molecule type" value="Genomic_DNA"/>
</dbReference>
<dbReference type="AlphaFoldDB" id="A0A813M2Z9"/>
<protein>
    <submittedName>
        <fullName evidence="3">Uncharacterized protein</fullName>
    </submittedName>
</protein>
<proteinExistence type="predicted"/>
<feature type="compositionally biased region" description="Acidic residues" evidence="1">
    <location>
        <begin position="82"/>
        <end position="91"/>
    </location>
</feature>
<reference evidence="3" key="1">
    <citation type="submission" date="2021-02" db="EMBL/GenBank/DDBJ databases">
        <authorList>
            <person name="Dougan E. K."/>
            <person name="Rhodes N."/>
            <person name="Thang M."/>
            <person name="Chan C."/>
        </authorList>
    </citation>
    <scope>NUCLEOTIDE SEQUENCE</scope>
</reference>
<evidence type="ECO:0000313" key="4">
    <source>
        <dbReference type="Proteomes" id="UP000626109"/>
    </source>
</evidence>